<dbReference type="EMBL" id="BMRG01000002">
    <property type="protein sequence ID" value="GGP41966.1"/>
    <property type="molecule type" value="Genomic_DNA"/>
</dbReference>
<dbReference type="AlphaFoldDB" id="A0A918AHA4"/>
<name>A0A918AHA4_9PSEU</name>
<evidence type="ECO:0000313" key="3">
    <source>
        <dbReference type="Proteomes" id="UP000639606"/>
    </source>
</evidence>
<reference evidence="2" key="2">
    <citation type="submission" date="2020-09" db="EMBL/GenBank/DDBJ databases">
        <authorList>
            <person name="Sun Q."/>
            <person name="Ohkuma M."/>
        </authorList>
    </citation>
    <scope>NUCLEOTIDE SEQUENCE</scope>
    <source>
        <strain evidence="2">JCM 3313</strain>
    </source>
</reference>
<comment type="caution">
    <text evidence="2">The sequence shown here is derived from an EMBL/GenBank/DDBJ whole genome shotgun (WGS) entry which is preliminary data.</text>
</comment>
<feature type="compositionally biased region" description="Gly residues" evidence="1">
    <location>
        <begin position="231"/>
        <end position="241"/>
    </location>
</feature>
<gene>
    <name evidence="2" type="ORF">GCM10010185_11550</name>
</gene>
<evidence type="ECO:0000256" key="1">
    <source>
        <dbReference type="SAM" id="MobiDB-lite"/>
    </source>
</evidence>
<organism evidence="2 3">
    <name type="scientific">Saccharothrix coeruleofusca</name>
    <dbReference type="NCBI Taxonomy" id="33919"/>
    <lineage>
        <taxon>Bacteria</taxon>
        <taxon>Bacillati</taxon>
        <taxon>Actinomycetota</taxon>
        <taxon>Actinomycetes</taxon>
        <taxon>Pseudonocardiales</taxon>
        <taxon>Pseudonocardiaceae</taxon>
        <taxon>Saccharothrix</taxon>
    </lineage>
</organism>
<dbReference type="RefSeq" id="WP_189222016.1">
    <property type="nucleotide sequence ID" value="NZ_BMRG01000002.1"/>
</dbReference>
<protein>
    <submittedName>
        <fullName evidence="2">Uncharacterized protein</fullName>
    </submittedName>
</protein>
<keyword evidence="3" id="KW-1185">Reference proteome</keyword>
<proteinExistence type="predicted"/>
<evidence type="ECO:0000313" key="2">
    <source>
        <dbReference type="EMBL" id="GGP41966.1"/>
    </source>
</evidence>
<sequence>MNRIPEHRALFGVDVVGAARNEGHHLTAVRQAVDMMVEQALRRGGIGSADVLEWETTGDGALLTLPSGWLGALLDVAHHLDTIAEEHNRWYKPDIRFRIAVEVGPVGPQPGLYEPKIAHARLLGAPAFKELFARCAEHNPDTTTCLILSEQALRAVFGGGYTRYARRSDFAPVPVRHKEFVETAWVRVPGFDARSIREFAARAEPRESPATPHSVTNTVHGTMNGVQAGTITGGVHIGGPR</sequence>
<feature type="compositionally biased region" description="Polar residues" evidence="1">
    <location>
        <begin position="211"/>
        <end position="230"/>
    </location>
</feature>
<reference evidence="2" key="1">
    <citation type="journal article" date="2014" name="Int. J. Syst. Evol. Microbiol.">
        <title>Complete genome sequence of Corynebacterium casei LMG S-19264T (=DSM 44701T), isolated from a smear-ripened cheese.</title>
        <authorList>
            <consortium name="US DOE Joint Genome Institute (JGI-PGF)"/>
            <person name="Walter F."/>
            <person name="Albersmeier A."/>
            <person name="Kalinowski J."/>
            <person name="Ruckert C."/>
        </authorList>
    </citation>
    <scope>NUCLEOTIDE SEQUENCE</scope>
    <source>
        <strain evidence="2">JCM 3313</strain>
    </source>
</reference>
<accession>A0A918AHA4</accession>
<dbReference type="Proteomes" id="UP000639606">
    <property type="component" value="Unassembled WGS sequence"/>
</dbReference>
<feature type="region of interest" description="Disordered" evidence="1">
    <location>
        <begin position="202"/>
        <end position="241"/>
    </location>
</feature>